<sequence length="1249" mass="136237">MTTPWLPRTIELAVSAISLASLTDIACWIPEISRNWRQVIPVSACFLTEHSVLPESAALVLLSLASLRSTPSSAIALAHLLQAVHLYILASPVTFSQTILVLFHVVLAQMLVAPGLWEQIAAVDCIRLLFHSQRPNMSLRWNRIQVSREKGWNAVRAALAAAWLPLFILSAIDALALIGSHHRRMVLGQVLGNANPQLGQVTSLLILSHTCVLRRFVALQLRGIYSSLQTALNAAVPSYENHGNEKVREWIYIHSDLFIGRAASFVACIPRCIAEVYNLYLVACIIGWHVAIPVSVTLVHTIACKAIDWAVGHSDYSQNKNKAVLSRMSFLLDNLTELRRHGWGNTMGDAAEPRQAQAKGRVIFNILSYVIGFIGSAAAQITAAMAIISCFQMQADITYIDVIMLMPALDSLSDALSSAGAALDNATQLYAQLMQYCKLFGSQTSGITRISKRPDGMAVYLYRASFAWSAGKSPVLEEITLEIRHGSMTAVIGRVGSGKSSLLAAMSGSLLRCSGVAAVSGNAFLVDNDPWILEGTFRDNVVMDQAFDDSRYWRVIESCALSSVVRNWPNGDMEIVDQYMLSTSQRSLLSLARAIYAGADVLLIDDIFSYIDLRTRDKLLGGVLSTDGNRTLVVVSRSKPIVSLASRVVRVENQRVSVAKQTPKQWKTDCLLIPEYFDGSMSPSAGSTFSDSTALDATVAAGGRNKYHLPQPSLEWWHLAKYSALCGYLWIVVTLAVQGVGLYTAFYVDGYRKELILGTGSHQGVSRALYDYLVSDVIVSIIQQQLVACECWIRRGLWSEQAKEAIAHKLMNAVRYSETQIDSAFRDCACTLLTKGCYVLSTELPEQLSQRAMLILRSAYIAAQILYALPVLGLFGVPFVISYIGIQLWWKAAVAKRGSASDHAGAADDLEDQNETPSPLCSVTMSSVDAQRDSIVEQAESKRDDCIAFVESAIGDIFATIANTSWLLWPFLSQRLTGSGHFTPADVDISIRLSELISLLGTERKPLWPLLSVLPKYFAFTSRAEPPVGASSEEMPLVAGGKVVLECRNIGLQFSGCSEPLCSNISFTLRTGEQLAVIGHNGQGKSMLFRSLFRLQCPGSALGSVAINGVEVSTIADSEIACLAEFVTADSVIFDASLRKNLDPLGSFTDAELSSAMQRARIPEIMPQMTLNTQVARPSTCQKQIISLCRAVLSKRPIVVFDQLTAGMDALTQKAVHAVVVGEFADRAVINITNQPSEVMSNSYVVAVH</sequence>
<comment type="caution">
    <text evidence="5">The sequence shown here is derived from an EMBL/GenBank/DDBJ whole genome shotgun (WGS) entry which is preliminary data.</text>
</comment>
<dbReference type="GO" id="GO:0042626">
    <property type="term" value="F:ATPase-coupled transmembrane transporter activity"/>
    <property type="evidence" value="ECO:0007669"/>
    <property type="project" value="TreeGrafter"/>
</dbReference>
<dbReference type="PANTHER" id="PTHR24223:SF415">
    <property type="entry name" value="FI20190P1"/>
    <property type="match status" value="1"/>
</dbReference>
<dbReference type="PROSITE" id="PS50893">
    <property type="entry name" value="ABC_TRANSPORTER_2"/>
    <property type="match status" value="1"/>
</dbReference>
<evidence type="ECO:0000313" key="5">
    <source>
        <dbReference type="EMBL" id="ORX68851.1"/>
    </source>
</evidence>
<dbReference type="OrthoDB" id="10255969at2759"/>
<dbReference type="SMART" id="SM00382">
    <property type="entry name" value="AAA"/>
    <property type="match status" value="2"/>
</dbReference>
<dbReference type="InterPro" id="IPR003593">
    <property type="entry name" value="AAA+_ATPase"/>
</dbReference>
<keyword evidence="6" id="KW-1185">Reference proteome</keyword>
<evidence type="ECO:0000256" key="3">
    <source>
        <dbReference type="SAM" id="Phobius"/>
    </source>
</evidence>
<dbReference type="RefSeq" id="XP_040742633.1">
    <property type="nucleotide sequence ID" value="XM_040883945.1"/>
</dbReference>
<keyword evidence="1" id="KW-0547">Nucleotide-binding</keyword>
<accession>A0A1Y1W5N1</accession>
<proteinExistence type="predicted"/>
<dbReference type="InterPro" id="IPR050173">
    <property type="entry name" value="ABC_transporter_C-like"/>
</dbReference>
<dbReference type="GO" id="GO:0016020">
    <property type="term" value="C:membrane"/>
    <property type="evidence" value="ECO:0007669"/>
    <property type="project" value="TreeGrafter"/>
</dbReference>
<dbReference type="GeneID" id="63800593"/>
<keyword evidence="3" id="KW-1133">Transmembrane helix</keyword>
<reference evidence="5 6" key="1">
    <citation type="submission" date="2016-07" db="EMBL/GenBank/DDBJ databases">
        <title>Pervasive Adenine N6-methylation of Active Genes in Fungi.</title>
        <authorList>
            <consortium name="DOE Joint Genome Institute"/>
            <person name="Mondo S.J."/>
            <person name="Dannebaum R.O."/>
            <person name="Kuo R.C."/>
            <person name="Labutti K."/>
            <person name="Haridas S."/>
            <person name="Kuo A."/>
            <person name="Salamov A."/>
            <person name="Ahrendt S.R."/>
            <person name="Lipzen A."/>
            <person name="Sullivan W."/>
            <person name="Andreopoulos W.B."/>
            <person name="Clum A."/>
            <person name="Lindquist E."/>
            <person name="Daum C."/>
            <person name="Ramamoorthy G.K."/>
            <person name="Gryganskyi A."/>
            <person name="Culley D."/>
            <person name="Magnuson J.K."/>
            <person name="James T.Y."/>
            <person name="O'Malley M.A."/>
            <person name="Stajich J.E."/>
            <person name="Spatafora J.W."/>
            <person name="Visel A."/>
            <person name="Grigoriev I.V."/>
        </authorList>
    </citation>
    <scope>NUCLEOTIDE SEQUENCE [LARGE SCALE GENOMIC DNA]</scope>
    <source>
        <strain evidence="5 6">ATCC 12442</strain>
    </source>
</reference>
<feature type="transmembrane region" description="Helical" evidence="3">
    <location>
        <begin position="362"/>
        <end position="388"/>
    </location>
</feature>
<feature type="transmembrane region" description="Helical" evidence="3">
    <location>
        <begin position="151"/>
        <end position="178"/>
    </location>
</feature>
<keyword evidence="2" id="KW-0067">ATP-binding</keyword>
<evidence type="ECO:0000259" key="4">
    <source>
        <dbReference type="PROSITE" id="PS50893"/>
    </source>
</evidence>
<dbReference type="Proteomes" id="UP000193922">
    <property type="component" value="Unassembled WGS sequence"/>
</dbReference>
<dbReference type="GO" id="GO:0005524">
    <property type="term" value="F:ATP binding"/>
    <property type="evidence" value="ECO:0007669"/>
    <property type="project" value="UniProtKB-KW"/>
</dbReference>
<feature type="domain" description="ABC transporter" evidence="4">
    <location>
        <begin position="459"/>
        <end position="678"/>
    </location>
</feature>
<dbReference type="GO" id="GO:0016887">
    <property type="term" value="F:ATP hydrolysis activity"/>
    <property type="evidence" value="ECO:0007669"/>
    <property type="project" value="InterPro"/>
</dbReference>
<keyword evidence="3" id="KW-0812">Transmembrane</keyword>
<evidence type="ECO:0000256" key="2">
    <source>
        <dbReference type="ARBA" id="ARBA00022840"/>
    </source>
</evidence>
<gene>
    <name evidence="5" type="ORF">DL89DRAFT_185202</name>
</gene>
<dbReference type="InterPro" id="IPR003439">
    <property type="entry name" value="ABC_transporter-like_ATP-bd"/>
</dbReference>
<dbReference type="Pfam" id="PF00005">
    <property type="entry name" value="ABC_tran"/>
    <property type="match status" value="2"/>
</dbReference>
<evidence type="ECO:0000256" key="1">
    <source>
        <dbReference type="ARBA" id="ARBA00022741"/>
    </source>
</evidence>
<organism evidence="5 6">
    <name type="scientific">Linderina pennispora</name>
    <dbReference type="NCBI Taxonomy" id="61395"/>
    <lineage>
        <taxon>Eukaryota</taxon>
        <taxon>Fungi</taxon>
        <taxon>Fungi incertae sedis</taxon>
        <taxon>Zoopagomycota</taxon>
        <taxon>Kickxellomycotina</taxon>
        <taxon>Kickxellomycetes</taxon>
        <taxon>Kickxellales</taxon>
        <taxon>Kickxellaceae</taxon>
        <taxon>Linderina</taxon>
    </lineage>
</organism>
<dbReference type="PANTHER" id="PTHR24223">
    <property type="entry name" value="ATP-BINDING CASSETTE SUB-FAMILY C"/>
    <property type="match status" value="1"/>
</dbReference>
<evidence type="ECO:0000313" key="6">
    <source>
        <dbReference type="Proteomes" id="UP000193922"/>
    </source>
</evidence>
<dbReference type="AlphaFoldDB" id="A0A1Y1W5N1"/>
<feature type="transmembrane region" description="Helical" evidence="3">
    <location>
        <begin position="865"/>
        <end position="890"/>
    </location>
</feature>
<keyword evidence="3" id="KW-0472">Membrane</keyword>
<dbReference type="InterPro" id="IPR027417">
    <property type="entry name" value="P-loop_NTPase"/>
</dbReference>
<protein>
    <submittedName>
        <fullName evidence="5">p-loop containing nucleoside triphosphate hydrolase protein</fullName>
    </submittedName>
</protein>
<dbReference type="SUPFAM" id="SSF52540">
    <property type="entry name" value="P-loop containing nucleoside triphosphate hydrolases"/>
    <property type="match status" value="2"/>
</dbReference>
<dbReference type="STRING" id="61395.A0A1Y1W5N1"/>
<name>A0A1Y1W5N1_9FUNG</name>
<dbReference type="Gene3D" id="3.40.50.300">
    <property type="entry name" value="P-loop containing nucleotide triphosphate hydrolases"/>
    <property type="match status" value="2"/>
</dbReference>
<dbReference type="EMBL" id="MCFD01000009">
    <property type="protein sequence ID" value="ORX68851.1"/>
    <property type="molecule type" value="Genomic_DNA"/>
</dbReference>
<feature type="transmembrane region" description="Helical" evidence="3">
    <location>
        <begin position="728"/>
        <end position="748"/>
    </location>
</feature>
<keyword evidence="5" id="KW-0378">Hydrolase</keyword>